<dbReference type="PANTHER" id="PTHR10039">
    <property type="entry name" value="AMELOGENIN"/>
    <property type="match status" value="1"/>
</dbReference>
<dbReference type="SUPFAM" id="SSF52540">
    <property type="entry name" value="P-loop containing nucleoside triphosphate hydrolases"/>
    <property type="match status" value="1"/>
</dbReference>
<feature type="domain" description="Nephrocystin 3-like N-terminal" evidence="5">
    <location>
        <begin position="294"/>
        <end position="463"/>
    </location>
</feature>
<evidence type="ECO:0000256" key="2">
    <source>
        <dbReference type="SAM" id="MobiDB-lite"/>
    </source>
</evidence>
<evidence type="ECO:0000259" key="3">
    <source>
        <dbReference type="Pfam" id="PF22939"/>
    </source>
</evidence>
<gene>
    <name evidence="6" type="ORF">HO133_010798</name>
</gene>
<keyword evidence="7" id="KW-1185">Reference proteome</keyword>
<feature type="domain" description="GPI inositol-deacylase winged helix" evidence="3">
    <location>
        <begin position="602"/>
        <end position="673"/>
    </location>
</feature>
<evidence type="ECO:0008006" key="8">
    <source>
        <dbReference type="Google" id="ProtNLM"/>
    </source>
</evidence>
<dbReference type="InterPro" id="IPR056884">
    <property type="entry name" value="NPHP3-like_N"/>
</dbReference>
<dbReference type="Proteomes" id="UP000593566">
    <property type="component" value="Unassembled WGS sequence"/>
</dbReference>
<dbReference type="Pfam" id="PF24809">
    <property type="entry name" value="DUF7708"/>
    <property type="match status" value="1"/>
</dbReference>
<feature type="region of interest" description="Disordered" evidence="2">
    <location>
        <begin position="1"/>
        <end position="35"/>
    </location>
</feature>
<dbReference type="RefSeq" id="XP_037153283.1">
    <property type="nucleotide sequence ID" value="XM_037301649.1"/>
</dbReference>
<dbReference type="Pfam" id="PF24883">
    <property type="entry name" value="NPHP3_N"/>
    <property type="match status" value="1"/>
</dbReference>
<evidence type="ECO:0000259" key="5">
    <source>
        <dbReference type="Pfam" id="PF24883"/>
    </source>
</evidence>
<dbReference type="PANTHER" id="PTHR10039:SF14">
    <property type="entry name" value="NACHT DOMAIN-CONTAINING PROTEIN"/>
    <property type="match status" value="1"/>
</dbReference>
<dbReference type="EMBL" id="JACCJB010000009">
    <property type="protein sequence ID" value="KAF6224223.1"/>
    <property type="molecule type" value="Genomic_DNA"/>
</dbReference>
<protein>
    <recommendedName>
        <fullName evidence="8">NACHT domain-containing protein</fullName>
    </recommendedName>
</protein>
<comment type="caution">
    <text evidence="6">The sequence shown here is derived from an EMBL/GenBank/DDBJ whole genome shotgun (WGS) entry which is preliminary data.</text>
</comment>
<dbReference type="Gene3D" id="3.40.50.300">
    <property type="entry name" value="P-loop containing nucleotide triphosphate hydrolases"/>
    <property type="match status" value="1"/>
</dbReference>
<evidence type="ECO:0000313" key="6">
    <source>
        <dbReference type="EMBL" id="KAF6224223.1"/>
    </source>
</evidence>
<evidence type="ECO:0000256" key="1">
    <source>
        <dbReference type="ARBA" id="ARBA00022737"/>
    </source>
</evidence>
<dbReference type="InterPro" id="IPR027417">
    <property type="entry name" value="P-loop_NTPase"/>
</dbReference>
<dbReference type="GeneID" id="59339188"/>
<proteinExistence type="predicted"/>
<accession>A0A8H6FDV4</accession>
<organism evidence="6 7">
    <name type="scientific">Letharia lupina</name>
    <dbReference type="NCBI Taxonomy" id="560253"/>
    <lineage>
        <taxon>Eukaryota</taxon>
        <taxon>Fungi</taxon>
        <taxon>Dikarya</taxon>
        <taxon>Ascomycota</taxon>
        <taxon>Pezizomycotina</taxon>
        <taxon>Lecanoromycetes</taxon>
        <taxon>OSLEUM clade</taxon>
        <taxon>Lecanoromycetidae</taxon>
        <taxon>Lecanorales</taxon>
        <taxon>Lecanorineae</taxon>
        <taxon>Parmeliaceae</taxon>
        <taxon>Letharia</taxon>
    </lineage>
</organism>
<dbReference type="SUPFAM" id="SSF82171">
    <property type="entry name" value="DPP6 N-terminal domain-like"/>
    <property type="match status" value="1"/>
</dbReference>
<evidence type="ECO:0000313" key="7">
    <source>
        <dbReference type="Proteomes" id="UP000593566"/>
    </source>
</evidence>
<reference evidence="6 7" key="1">
    <citation type="journal article" date="2020" name="Genomics">
        <title>Complete, high-quality genomes from long-read metagenomic sequencing of two wolf lichen thalli reveals enigmatic genome architecture.</title>
        <authorList>
            <person name="McKenzie S.K."/>
            <person name="Walston R.F."/>
            <person name="Allen J.L."/>
        </authorList>
    </citation>
    <scope>NUCLEOTIDE SEQUENCE [LARGE SCALE GENOMIC DNA]</scope>
    <source>
        <strain evidence="6">WasteWater1</strain>
    </source>
</reference>
<dbReference type="Pfam" id="PF22939">
    <property type="entry name" value="WHD_GPIID"/>
    <property type="match status" value="1"/>
</dbReference>
<dbReference type="InterPro" id="IPR056125">
    <property type="entry name" value="DUF7708"/>
</dbReference>
<name>A0A8H6FDV4_9LECA</name>
<feature type="domain" description="DUF7708" evidence="4">
    <location>
        <begin position="101"/>
        <end position="233"/>
    </location>
</feature>
<evidence type="ECO:0000259" key="4">
    <source>
        <dbReference type="Pfam" id="PF24809"/>
    </source>
</evidence>
<sequence length="1678" mass="190231">MATLSSSREPNIVVSRAPSPVDRARSPISRSTTPVPKIGDTATIVAFRNARDTYRKSLSEKDMKRIMIPTGPEDVVNEIEKWHERHSDSKVAAGVRGGLVRLQRFSASIDMLAQGTPSPGCLLWGSIKFVLTIVQDAAEAYEQLCKALTRMIDCLPRIELYTETFLDSILVAHCVNAFYVSIIGFWAKACKFYRRRRLWNFLRVIWNDFNTEFSDLEFEMIRNRDRVESAALAEHIGESKVARVNQKLMSLEILHAQSLTRRKEITAWLAPAAYDVEYYSNDLASARALRHPKTCIWVLDKTEVMQLCDTSHRSGQSLLWICANPGAGKTILSSFLIDHFESEEPDPAREDVFYFFCKKTDVDKNTPTAIIRSLLYQLYKSVKGQVTMESLNDDLGLALDRSGQQRAVNFAVLWQLFSTHVKSLTPATVILDALDECQDPSRLIQGLIGLSTLRSIKVIVTSRKESHLHNELKNVSSIEIAPEDINADIAAYVEAKIEASSRLSHPLVRGLVFTKLCNAHDGMFLWVYLMLKELKSCFSMVQVQDALAKLPTGLDGMYKSILQRLQTTLTRSSFDLCSKVLIWVVTAVVGSILVLSRLHEGLTSLQRPLGIDEIKQALTLHYEMDGDTLLTDDRSFPYSDKDVELICGSLVTIRKGTLQVIHLTVKEFLRSRHKKDRSAFSSLLVDPERGSLQLTLVCLRCVATNAEPLVDLGSKAPQIDWAFETDTLDRCQARAPLLEYASFSWLVHLIDCKLDDLLEVTPTFEKTFNSPATFSWVETCMASQPDTTLRLLVGVDEVRDRFYGSREDPWPRQEASSQFLASWCIAMSRVFEEYGGILARRPWEIYVIDLCDIFSVDPSLRKLWQEHGETPLRKKDLHLNKYRAPHPPQVKPQPHLQLQQSLHIGSSNQEPVFLVHDEGRNVYIWGETVIRADNQAICVQHDETGHRLPPAEEFGGGPDQIWRLIDLELSPSGGYLALVYITEFPSSNAAPWNPRELTVVWKLDENMSFKRRMNCEPWARVVFRIESSPALFMDGSRAVMFKDDRHCVTPSGMLDLLTGSRRPLPDGIRDYVGSYHYMFYSCNGQYLFSSVPDAHESSEEYSIQARRVDPFEPSPSVNFSWEDKRRYLVDVSPTGRYLVLGVPFGHLAFNFGEEILYLYDTDSKKLIELRFPEPLNYWEGKFHFTRHETRLISFLLCHPSKLHVMIWDCLATAPRLTSHATSPANSHLDLVPQRYQIHVHKAATSAVMVTDTRSIQRIELGDEIKFLDANKTIDDYSYRLSTVSRDGSHWALLCYGREGGKVQIIDLTSPDAPARHFDLEWSQSDIPRVLTQGTSFPIGFSPDLRVLIINAEVFDITTTEGDDLSKRLTLTPFTMEALPTLLEPHRHKIPSWGLDCQISACNSYVIYMGRGDQWGDTSRYSSAIFLYRIDLQKRTSARLELILPEGLISLNASLHPSLPLMTISYASPTSTELEDIRERAPPLRLAIFDLMRLEKRVLENPKGQATKAMAESWRRNGFLPRLLFSDSGEFAYLEGRGEPEALWFQSICQMDINPVPSRFICDSISLDNSLVIFHDGNNASVALELIKFDDNGFWIGTRPAVVLRDIAAYSSHSAVADRYLLLGANDDEKMRLLIAPTDGRTPVIKTLSLTFAEARARLEKEWQRLHANSQDQDLSETV</sequence>
<keyword evidence="1" id="KW-0677">Repeat</keyword>
<dbReference type="InterPro" id="IPR054471">
    <property type="entry name" value="GPIID_WHD"/>
</dbReference>